<reference evidence="4 5" key="1">
    <citation type="journal article" date="2016" name="Sci. Rep.">
        <title>Peltaster fructicola genome reveals evolution from an invasive phytopathogen to an ectophytic parasite.</title>
        <authorList>
            <person name="Xu C."/>
            <person name="Chen H."/>
            <person name="Gleason M.L."/>
            <person name="Xu J.R."/>
            <person name="Liu H."/>
            <person name="Zhang R."/>
            <person name="Sun G."/>
        </authorList>
    </citation>
    <scope>NUCLEOTIDE SEQUENCE [LARGE SCALE GENOMIC DNA]</scope>
    <source>
        <strain evidence="4 5">LNHT1506</strain>
    </source>
</reference>
<evidence type="ECO:0000256" key="2">
    <source>
        <dbReference type="ARBA" id="ARBA00023239"/>
    </source>
</evidence>
<accession>A0A6H0XPN3</accession>
<proteinExistence type="predicted"/>
<protein>
    <recommendedName>
        <fullName evidence="3">HpcH/HpaI aldolase/citrate lyase domain-containing protein</fullName>
    </recommendedName>
</protein>
<dbReference type="GO" id="GO:0046872">
    <property type="term" value="F:metal ion binding"/>
    <property type="evidence" value="ECO:0007669"/>
    <property type="project" value="UniProtKB-KW"/>
</dbReference>
<keyword evidence="2" id="KW-0456">Lyase</keyword>
<dbReference type="InterPro" id="IPR040442">
    <property type="entry name" value="Pyrv_kinase-like_dom_sf"/>
</dbReference>
<organism evidence="4 5">
    <name type="scientific">Peltaster fructicola</name>
    <dbReference type="NCBI Taxonomy" id="286661"/>
    <lineage>
        <taxon>Eukaryota</taxon>
        <taxon>Fungi</taxon>
        <taxon>Dikarya</taxon>
        <taxon>Ascomycota</taxon>
        <taxon>Pezizomycotina</taxon>
        <taxon>Dothideomycetes</taxon>
        <taxon>Dothideomycetes incertae sedis</taxon>
        <taxon>Peltaster</taxon>
    </lineage>
</organism>
<dbReference type="InterPro" id="IPR050251">
    <property type="entry name" value="HpcH-HpaI_aldolase"/>
</dbReference>
<evidence type="ECO:0000259" key="3">
    <source>
        <dbReference type="Pfam" id="PF03328"/>
    </source>
</evidence>
<dbReference type="SUPFAM" id="SSF51621">
    <property type="entry name" value="Phosphoenolpyruvate/pyruvate domain"/>
    <property type="match status" value="1"/>
</dbReference>
<feature type="domain" description="HpcH/HpaI aldolase/citrate lyase" evidence="3">
    <location>
        <begin position="43"/>
        <end position="217"/>
    </location>
</feature>
<dbReference type="PANTHER" id="PTHR30502">
    <property type="entry name" value="2-KETO-3-DEOXY-L-RHAMNONATE ALDOLASE"/>
    <property type="match status" value="1"/>
</dbReference>
<dbReference type="GO" id="GO:0016832">
    <property type="term" value="F:aldehyde-lyase activity"/>
    <property type="evidence" value="ECO:0007669"/>
    <property type="project" value="TreeGrafter"/>
</dbReference>
<dbReference type="Pfam" id="PF03328">
    <property type="entry name" value="HpcH_HpaI"/>
    <property type="match status" value="1"/>
</dbReference>
<dbReference type="InterPro" id="IPR015813">
    <property type="entry name" value="Pyrv/PenolPyrv_kinase-like_dom"/>
</dbReference>
<dbReference type="OrthoDB" id="2326446at2759"/>
<dbReference type="PANTHER" id="PTHR30502:SF8">
    <property type="entry name" value="SYNTHASE, PUTATIVE-RELATED"/>
    <property type="match status" value="1"/>
</dbReference>
<dbReference type="EMBL" id="CP051140">
    <property type="protein sequence ID" value="QIW96645.1"/>
    <property type="molecule type" value="Genomic_DNA"/>
</dbReference>
<gene>
    <name evidence="4" type="ORF">AMS68_002163</name>
</gene>
<keyword evidence="1" id="KW-0479">Metal-binding</keyword>
<keyword evidence="5" id="KW-1185">Reference proteome</keyword>
<dbReference type="GO" id="GO:0005737">
    <property type="term" value="C:cytoplasm"/>
    <property type="evidence" value="ECO:0007669"/>
    <property type="project" value="TreeGrafter"/>
</dbReference>
<dbReference type="InterPro" id="IPR005000">
    <property type="entry name" value="Aldolase/citrate-lyase_domain"/>
</dbReference>
<name>A0A6H0XPN3_9PEZI</name>
<evidence type="ECO:0000256" key="1">
    <source>
        <dbReference type="ARBA" id="ARBA00022723"/>
    </source>
</evidence>
<sequence>MFNTRAATEGGQMLKYRAPSLFQPHRTRQAIRDAHDGKIRPLFGLYLGLSSVQTARFMAPMGFDFVWIDWEHSVCGTETMSEMCHQIQFMSEGKTVPFVRLRSHDHADVAFVLDTGANIVVPQVDTVEQCQHVISAMKFGSKNKGTRSAPPFRLIPGLTDTRIDPSKDIWKNLNDQAAIMIQIETLEGIENLDEILTKCPDIDAVWLGTLDARISMNIDVFSFADPPTPEWAEATKLYEETLKKHNKPGAGFALGPPEVMRMMGGGKAMCVVAGDVMGLCAQSELLVAARDAIPDVGAKEVVVNGST</sequence>
<evidence type="ECO:0000313" key="5">
    <source>
        <dbReference type="Proteomes" id="UP000503462"/>
    </source>
</evidence>
<evidence type="ECO:0000313" key="4">
    <source>
        <dbReference type="EMBL" id="QIW96645.1"/>
    </source>
</evidence>
<dbReference type="Gene3D" id="3.20.20.60">
    <property type="entry name" value="Phosphoenolpyruvate-binding domains"/>
    <property type="match status" value="1"/>
</dbReference>
<dbReference type="AlphaFoldDB" id="A0A6H0XPN3"/>
<dbReference type="Proteomes" id="UP000503462">
    <property type="component" value="Chromosome 2"/>
</dbReference>